<dbReference type="EMBL" id="JACTNZ010000002">
    <property type="protein sequence ID" value="KAG5560050.1"/>
    <property type="molecule type" value="Genomic_DNA"/>
</dbReference>
<comment type="caution">
    <text evidence="1">The sequence shown here is derived from an EMBL/GenBank/DDBJ whole genome shotgun (WGS) entry which is preliminary data.</text>
</comment>
<evidence type="ECO:0000313" key="2">
    <source>
        <dbReference type="Proteomes" id="UP000823749"/>
    </source>
</evidence>
<keyword evidence="2" id="KW-1185">Reference proteome</keyword>
<accession>A0AAV6L4Q8</accession>
<proteinExistence type="predicted"/>
<organism evidence="1 2">
    <name type="scientific">Rhododendron griersonianum</name>
    <dbReference type="NCBI Taxonomy" id="479676"/>
    <lineage>
        <taxon>Eukaryota</taxon>
        <taxon>Viridiplantae</taxon>
        <taxon>Streptophyta</taxon>
        <taxon>Embryophyta</taxon>
        <taxon>Tracheophyta</taxon>
        <taxon>Spermatophyta</taxon>
        <taxon>Magnoliopsida</taxon>
        <taxon>eudicotyledons</taxon>
        <taxon>Gunneridae</taxon>
        <taxon>Pentapetalae</taxon>
        <taxon>asterids</taxon>
        <taxon>Ericales</taxon>
        <taxon>Ericaceae</taxon>
        <taxon>Ericoideae</taxon>
        <taxon>Rhodoreae</taxon>
        <taxon>Rhododendron</taxon>
    </lineage>
</organism>
<name>A0AAV6L4Q8_9ERIC</name>
<sequence length="110" mass="12676">MPEAQSAVALENESPFPIFYQCAFVGYHGIIYASRRLGTFHFTTFILEQANKTLHSDDYNAISVGYQRYDKCFESLVRDWTMIKCDGASLERCLCPSENEITSPWPRHSR</sequence>
<gene>
    <name evidence="1" type="ORF">RHGRI_003364</name>
</gene>
<dbReference type="AlphaFoldDB" id="A0AAV6L4Q8"/>
<protein>
    <submittedName>
        <fullName evidence="1">Uncharacterized protein</fullName>
    </submittedName>
</protein>
<evidence type="ECO:0000313" key="1">
    <source>
        <dbReference type="EMBL" id="KAG5560050.1"/>
    </source>
</evidence>
<dbReference type="Proteomes" id="UP000823749">
    <property type="component" value="Chromosome 2"/>
</dbReference>
<reference evidence="1" key="1">
    <citation type="submission" date="2020-08" db="EMBL/GenBank/DDBJ databases">
        <title>Plant Genome Project.</title>
        <authorList>
            <person name="Zhang R.-G."/>
        </authorList>
    </citation>
    <scope>NUCLEOTIDE SEQUENCE</scope>
    <source>
        <strain evidence="1">WSP0</strain>
        <tissue evidence="1">Leaf</tissue>
    </source>
</reference>